<evidence type="ECO:0000256" key="3">
    <source>
        <dbReference type="ARBA" id="ARBA00022989"/>
    </source>
</evidence>
<evidence type="ECO:0000313" key="8">
    <source>
        <dbReference type="EMBL" id="KAK7274359.1"/>
    </source>
</evidence>
<feature type="transmembrane region" description="Helical" evidence="6">
    <location>
        <begin position="63"/>
        <end position="91"/>
    </location>
</feature>
<proteinExistence type="predicted"/>
<feature type="domain" description="Ferric oxidoreductase" evidence="7">
    <location>
        <begin position="181"/>
        <end position="241"/>
    </location>
</feature>
<keyword evidence="9" id="KW-1185">Reference proteome</keyword>
<evidence type="ECO:0000313" key="9">
    <source>
        <dbReference type="Proteomes" id="UP001372338"/>
    </source>
</evidence>
<reference evidence="8 9" key="1">
    <citation type="submission" date="2024-01" db="EMBL/GenBank/DDBJ databases">
        <title>The genomes of 5 underutilized Papilionoideae crops provide insights into root nodulation and disease resistanc.</title>
        <authorList>
            <person name="Yuan L."/>
        </authorList>
    </citation>
    <scope>NUCLEOTIDE SEQUENCE [LARGE SCALE GENOMIC DNA]</scope>
    <source>
        <strain evidence="8">ZHUSHIDOU_FW_LH</strain>
        <tissue evidence="8">Leaf</tissue>
    </source>
</reference>
<dbReference type="Proteomes" id="UP001372338">
    <property type="component" value="Unassembled WGS sequence"/>
</dbReference>
<name>A0AAN9IDK7_CROPI</name>
<dbReference type="Pfam" id="PF01794">
    <property type="entry name" value="Ferric_reduct"/>
    <property type="match status" value="1"/>
</dbReference>
<gene>
    <name evidence="8" type="ORF">RIF29_15444</name>
</gene>
<keyword evidence="5 6" id="KW-0472">Membrane</keyword>
<organism evidence="8 9">
    <name type="scientific">Crotalaria pallida</name>
    <name type="common">Smooth rattlebox</name>
    <name type="synonym">Crotalaria striata</name>
    <dbReference type="NCBI Taxonomy" id="3830"/>
    <lineage>
        <taxon>Eukaryota</taxon>
        <taxon>Viridiplantae</taxon>
        <taxon>Streptophyta</taxon>
        <taxon>Embryophyta</taxon>
        <taxon>Tracheophyta</taxon>
        <taxon>Spermatophyta</taxon>
        <taxon>Magnoliopsida</taxon>
        <taxon>eudicotyledons</taxon>
        <taxon>Gunneridae</taxon>
        <taxon>Pentapetalae</taxon>
        <taxon>rosids</taxon>
        <taxon>fabids</taxon>
        <taxon>Fabales</taxon>
        <taxon>Fabaceae</taxon>
        <taxon>Papilionoideae</taxon>
        <taxon>50 kb inversion clade</taxon>
        <taxon>genistoids sensu lato</taxon>
        <taxon>core genistoids</taxon>
        <taxon>Crotalarieae</taxon>
        <taxon>Crotalaria</taxon>
    </lineage>
</organism>
<feature type="transmembrane region" description="Helical" evidence="6">
    <location>
        <begin position="20"/>
        <end position="42"/>
    </location>
</feature>
<feature type="transmembrane region" description="Helical" evidence="6">
    <location>
        <begin position="215"/>
        <end position="240"/>
    </location>
</feature>
<evidence type="ECO:0000256" key="1">
    <source>
        <dbReference type="ARBA" id="ARBA00004141"/>
    </source>
</evidence>
<dbReference type="InterPro" id="IPR050369">
    <property type="entry name" value="RBOH/FRE"/>
</dbReference>
<keyword evidence="4" id="KW-0560">Oxidoreductase</keyword>
<accession>A0AAN9IDK7</accession>
<dbReference type="GO" id="GO:0000293">
    <property type="term" value="F:ferric-chelate reductase activity"/>
    <property type="evidence" value="ECO:0007669"/>
    <property type="project" value="TreeGrafter"/>
</dbReference>
<evidence type="ECO:0000256" key="6">
    <source>
        <dbReference type="SAM" id="Phobius"/>
    </source>
</evidence>
<evidence type="ECO:0000256" key="5">
    <source>
        <dbReference type="ARBA" id="ARBA00023136"/>
    </source>
</evidence>
<dbReference type="PANTHER" id="PTHR11972:SF41">
    <property type="entry name" value="FERRIC REDUCTION OXIDASE 2"/>
    <property type="match status" value="1"/>
</dbReference>
<dbReference type="AlphaFoldDB" id="A0AAN9IDK7"/>
<comment type="subcellular location">
    <subcellularLocation>
        <location evidence="1">Membrane</location>
        <topology evidence="1">Multi-pass membrane protein</topology>
    </subcellularLocation>
</comment>
<sequence length="248" mass="28269">MADNQEMVKRSPTQEKCGRVQSAIKMLVLVVLVGWIFIWIMMPTNKYRHVWLRQLLAKTNSTYFGTQGTILMINTSPIILIAALGCVYLHLFKKSNDYSNMERDGQKRKATIWKRPVLVKGPLGIVSGTEFAFLMMFIALLIWSFATYLHNSLVKITRKSAVEDGNKVWEEKLESVALRFGQIGNICLSFLFFPVARGSSVLPLFGLTSESSIKYHIWLGHIVMTLFTSHGICYIIYWAVTNQLSQVH</sequence>
<feature type="transmembrane region" description="Helical" evidence="6">
    <location>
        <begin position="131"/>
        <end position="149"/>
    </location>
</feature>
<dbReference type="EMBL" id="JAYWIO010000003">
    <property type="protein sequence ID" value="KAK7274359.1"/>
    <property type="molecule type" value="Genomic_DNA"/>
</dbReference>
<dbReference type="GO" id="GO:0005886">
    <property type="term" value="C:plasma membrane"/>
    <property type="evidence" value="ECO:0007669"/>
    <property type="project" value="TreeGrafter"/>
</dbReference>
<protein>
    <recommendedName>
        <fullName evidence="7">Ferric oxidoreductase domain-containing protein</fullName>
    </recommendedName>
</protein>
<keyword evidence="2 6" id="KW-0812">Transmembrane</keyword>
<dbReference type="InterPro" id="IPR013130">
    <property type="entry name" value="Fe3_Rdtase_TM_dom"/>
</dbReference>
<dbReference type="PANTHER" id="PTHR11972">
    <property type="entry name" value="NADPH OXIDASE"/>
    <property type="match status" value="1"/>
</dbReference>
<evidence type="ECO:0000259" key="7">
    <source>
        <dbReference type="Pfam" id="PF01794"/>
    </source>
</evidence>
<keyword evidence="3 6" id="KW-1133">Transmembrane helix</keyword>
<comment type="caution">
    <text evidence="8">The sequence shown here is derived from an EMBL/GenBank/DDBJ whole genome shotgun (WGS) entry which is preliminary data.</text>
</comment>
<evidence type="ECO:0000256" key="2">
    <source>
        <dbReference type="ARBA" id="ARBA00022692"/>
    </source>
</evidence>
<evidence type="ECO:0000256" key="4">
    <source>
        <dbReference type="ARBA" id="ARBA00023002"/>
    </source>
</evidence>